<dbReference type="Proteomes" id="UP001596500">
    <property type="component" value="Unassembled WGS sequence"/>
</dbReference>
<organism evidence="3 4">
    <name type="scientific">Laceyella putida</name>
    <dbReference type="NCBI Taxonomy" id="110101"/>
    <lineage>
        <taxon>Bacteria</taxon>
        <taxon>Bacillati</taxon>
        <taxon>Bacillota</taxon>
        <taxon>Bacilli</taxon>
        <taxon>Bacillales</taxon>
        <taxon>Thermoactinomycetaceae</taxon>
        <taxon>Laceyella</taxon>
    </lineage>
</organism>
<keyword evidence="4" id="KW-1185">Reference proteome</keyword>
<dbReference type="SMART" id="SM00849">
    <property type="entry name" value="Lactamase_B"/>
    <property type="match status" value="1"/>
</dbReference>
<dbReference type="InterPro" id="IPR001279">
    <property type="entry name" value="Metallo-B-lactamas"/>
</dbReference>
<gene>
    <name evidence="3" type="ORF">ACFQNG_10175</name>
</gene>
<dbReference type="InterPro" id="IPR036866">
    <property type="entry name" value="RibonucZ/Hydroxyglut_hydro"/>
</dbReference>
<keyword evidence="1" id="KW-0862">Zinc</keyword>
<comment type="caution">
    <text evidence="3">The sequence shown here is derived from an EMBL/GenBank/DDBJ whole genome shotgun (WGS) entry which is preliminary data.</text>
</comment>
<name>A0ABW2RKP4_9BACL</name>
<evidence type="ECO:0000313" key="4">
    <source>
        <dbReference type="Proteomes" id="UP001596500"/>
    </source>
</evidence>
<dbReference type="Pfam" id="PF12706">
    <property type="entry name" value="Lactamase_B_2"/>
    <property type="match status" value="1"/>
</dbReference>
<dbReference type="RefSeq" id="WP_379864818.1">
    <property type="nucleotide sequence ID" value="NZ_JBHTBW010000025.1"/>
</dbReference>
<dbReference type="PANTHER" id="PTHR46018:SF4">
    <property type="entry name" value="METALLO-HYDROLASE YHFI-RELATED"/>
    <property type="match status" value="1"/>
</dbReference>
<evidence type="ECO:0000313" key="3">
    <source>
        <dbReference type="EMBL" id="MFC7441518.1"/>
    </source>
</evidence>
<accession>A0ABW2RKP4</accession>
<protein>
    <submittedName>
        <fullName evidence="3">MBL fold metallo-hydrolase</fullName>
    </submittedName>
</protein>
<dbReference type="CDD" id="cd07716">
    <property type="entry name" value="RNaseZ_short-form-like_MBL-fold"/>
    <property type="match status" value="1"/>
</dbReference>
<dbReference type="EMBL" id="JBHTBW010000025">
    <property type="protein sequence ID" value="MFC7441518.1"/>
    <property type="molecule type" value="Genomic_DNA"/>
</dbReference>
<feature type="domain" description="Metallo-beta-lactamase" evidence="2">
    <location>
        <begin position="18"/>
        <end position="211"/>
    </location>
</feature>
<evidence type="ECO:0000259" key="2">
    <source>
        <dbReference type="SMART" id="SM00849"/>
    </source>
</evidence>
<dbReference type="Gene3D" id="3.60.15.10">
    <property type="entry name" value="Ribonuclease Z/Hydroxyacylglutathione hydrolase-like"/>
    <property type="match status" value="1"/>
</dbReference>
<sequence>MRWTVLGCHSPYPGPGGATLGYLLEADQQRILIDCGSGVLAQLAKITPIYEVDAVFLSHLHHDHISDFFVLQYAVMVAAKQQKRKGPLPVWAPSEPTHWYGKLSYQSFIEKHPIQMQPVKLGNLTFSFYQTDHAVPCYAIHISDGHKTILYGADAGPKTDWLLMGTEPDLFVCEATYLHKELPAQPTGHLSAKQAAEAGVKIKAKQLLLTHLYPERDPAPLAEEARAVFPGQCLVSQTGMQIEV</sequence>
<reference evidence="4" key="1">
    <citation type="journal article" date="2019" name="Int. J. Syst. Evol. Microbiol.">
        <title>The Global Catalogue of Microorganisms (GCM) 10K type strain sequencing project: providing services to taxonomists for standard genome sequencing and annotation.</title>
        <authorList>
            <consortium name="The Broad Institute Genomics Platform"/>
            <consortium name="The Broad Institute Genome Sequencing Center for Infectious Disease"/>
            <person name="Wu L."/>
            <person name="Ma J."/>
        </authorList>
    </citation>
    <scope>NUCLEOTIDE SEQUENCE [LARGE SCALE GENOMIC DNA]</scope>
    <source>
        <strain evidence="4">CGMCC 1.12942</strain>
    </source>
</reference>
<evidence type="ECO:0000256" key="1">
    <source>
        <dbReference type="ARBA" id="ARBA00022833"/>
    </source>
</evidence>
<proteinExistence type="predicted"/>
<dbReference type="PANTHER" id="PTHR46018">
    <property type="entry name" value="ZINC PHOSPHODIESTERASE ELAC PROTEIN 1"/>
    <property type="match status" value="1"/>
</dbReference>
<dbReference type="SUPFAM" id="SSF56281">
    <property type="entry name" value="Metallo-hydrolase/oxidoreductase"/>
    <property type="match status" value="1"/>
</dbReference>